<evidence type="ECO:0000256" key="1">
    <source>
        <dbReference type="ARBA" id="ARBA00007613"/>
    </source>
</evidence>
<feature type="region of interest" description="Disordered" evidence="3">
    <location>
        <begin position="476"/>
        <end position="495"/>
    </location>
</feature>
<dbReference type="AlphaFoldDB" id="A0A1W6YZ95"/>
<name>A0A1W6YZ95_9BORD</name>
<dbReference type="Proteomes" id="UP000194139">
    <property type="component" value="Chromosome"/>
</dbReference>
<keyword evidence="2" id="KW-0732">Signal</keyword>
<keyword evidence="2" id="KW-0472">Membrane</keyword>
<keyword evidence="5" id="KW-1185">Reference proteome</keyword>
<keyword evidence="2" id="KW-0812">Transmembrane</keyword>
<comment type="subcellular location">
    <subcellularLocation>
        <location evidence="2">Cell membrane</location>
        <topology evidence="2">Lipid-anchor</topology>
    </subcellularLocation>
</comment>
<sequence length="495" mass="52330">MSTMRFPFAAALIAMLAACSAVGPDYHVPEQAAVNRPQANAPFAGADDSRVFLDAAVPGQWWRLYDDPTLNGLVEKALSANTDLRVAAANLERADAIVREARAQTRPGISLSASPTFGHVSGVQELAPDFRPPNQWSYSGSAGISYQLDLAGQIRRTIEAAGADRDAAQAAYDATRAAVAAQTTRAYTTACAAGMQLLSARRSVDVQRQSVEVNERLQRLGRGTPLDVARARSQLEQLRASLPPLEAQRRTALFQLATLTGDTPAQFPAALRECSAMPTLKQPIPVGDGAALLRRRADIRQAERDLAAATARIGVATADLYPKVSLGLSAGSAGPASLFAQAGTFSWSIGPLISWTLPNTGAVQARIAEAEAGAKAAFAQFDATVLNALRETESALETYARELDRDAALRAARDQAAEAARQARMLYQYGKTDYLTVLDAERTLASTESALAASQAQVANDQITLFLALGGGWQTQDSGTAPQPAGATQLVPASR</sequence>
<dbReference type="GO" id="GO:0005886">
    <property type="term" value="C:plasma membrane"/>
    <property type="evidence" value="ECO:0007669"/>
    <property type="project" value="UniProtKB-SubCell"/>
</dbReference>
<dbReference type="PANTHER" id="PTHR30203">
    <property type="entry name" value="OUTER MEMBRANE CATION EFFLUX PROTEIN"/>
    <property type="match status" value="1"/>
</dbReference>
<dbReference type="RefSeq" id="WP_086072228.1">
    <property type="nucleotide sequence ID" value="NZ_CP021109.1"/>
</dbReference>
<dbReference type="NCBIfam" id="TIGR01845">
    <property type="entry name" value="outer_NodT"/>
    <property type="match status" value="1"/>
</dbReference>
<protein>
    <submittedName>
        <fullName evidence="4">RND transporter</fullName>
    </submittedName>
</protein>
<dbReference type="GO" id="GO:0015562">
    <property type="term" value="F:efflux transmembrane transporter activity"/>
    <property type="evidence" value="ECO:0007669"/>
    <property type="project" value="InterPro"/>
</dbReference>
<keyword evidence="2" id="KW-0564">Palmitate</keyword>
<evidence type="ECO:0000313" key="4">
    <source>
        <dbReference type="EMBL" id="ARP86427.1"/>
    </source>
</evidence>
<keyword evidence="2" id="KW-1134">Transmembrane beta strand</keyword>
<evidence type="ECO:0000256" key="3">
    <source>
        <dbReference type="SAM" id="MobiDB-lite"/>
    </source>
</evidence>
<evidence type="ECO:0000256" key="2">
    <source>
        <dbReference type="RuleBase" id="RU362097"/>
    </source>
</evidence>
<evidence type="ECO:0000313" key="5">
    <source>
        <dbReference type="Proteomes" id="UP000194139"/>
    </source>
</evidence>
<organism evidence="4 5">
    <name type="scientific">Bordetella genomosp. 9</name>
    <dbReference type="NCBI Taxonomy" id="1416803"/>
    <lineage>
        <taxon>Bacteria</taxon>
        <taxon>Pseudomonadati</taxon>
        <taxon>Pseudomonadota</taxon>
        <taxon>Betaproteobacteria</taxon>
        <taxon>Burkholderiales</taxon>
        <taxon>Alcaligenaceae</taxon>
        <taxon>Bordetella</taxon>
    </lineage>
</organism>
<dbReference type="SUPFAM" id="SSF56954">
    <property type="entry name" value="Outer membrane efflux proteins (OEP)"/>
    <property type="match status" value="1"/>
</dbReference>
<dbReference type="EMBL" id="CP021109">
    <property type="protein sequence ID" value="ARP86427.1"/>
    <property type="molecule type" value="Genomic_DNA"/>
</dbReference>
<comment type="similarity">
    <text evidence="1 2">Belongs to the outer membrane factor (OMF) (TC 1.B.17) family.</text>
</comment>
<dbReference type="InterPro" id="IPR003423">
    <property type="entry name" value="OMP_efflux"/>
</dbReference>
<accession>A0A1W6YZ95</accession>
<feature type="chain" id="PRO_5011816794" evidence="2">
    <location>
        <begin position="24"/>
        <end position="495"/>
    </location>
</feature>
<gene>
    <name evidence="4" type="ORF">CAL13_09615</name>
</gene>
<dbReference type="InterPro" id="IPR010131">
    <property type="entry name" value="MdtP/NodT-like"/>
</dbReference>
<dbReference type="PROSITE" id="PS51257">
    <property type="entry name" value="PROKAR_LIPOPROTEIN"/>
    <property type="match status" value="1"/>
</dbReference>
<proteinExistence type="inferred from homology"/>
<dbReference type="Gene3D" id="2.20.200.10">
    <property type="entry name" value="Outer membrane efflux proteins (OEP)"/>
    <property type="match status" value="1"/>
</dbReference>
<reference evidence="4 5" key="1">
    <citation type="submission" date="2017-05" db="EMBL/GenBank/DDBJ databases">
        <title>Complete and WGS of Bordetella genogroups.</title>
        <authorList>
            <person name="Spilker T."/>
            <person name="LiPuma J."/>
        </authorList>
    </citation>
    <scope>NUCLEOTIDE SEQUENCE [LARGE SCALE GENOMIC DNA]</scope>
    <source>
        <strain evidence="4 5">AU17164</strain>
    </source>
</reference>
<dbReference type="Pfam" id="PF02321">
    <property type="entry name" value="OEP"/>
    <property type="match status" value="2"/>
</dbReference>
<dbReference type="PANTHER" id="PTHR30203:SF21">
    <property type="entry name" value="OUTER MEMBRANE COMPONENT OF MULTIDRUG EFFLUX PUMP-RELATED"/>
    <property type="match status" value="1"/>
</dbReference>
<feature type="signal peptide" evidence="2">
    <location>
        <begin position="1"/>
        <end position="23"/>
    </location>
</feature>
<keyword evidence="2" id="KW-0449">Lipoprotein</keyword>
<dbReference type="Gene3D" id="1.20.1600.10">
    <property type="entry name" value="Outer membrane efflux proteins (OEP)"/>
    <property type="match status" value="1"/>
</dbReference>